<dbReference type="AlphaFoldDB" id="A0A2H3BII1"/>
<reference evidence="2" key="1">
    <citation type="journal article" date="2017" name="Nat. Ecol. Evol.">
        <title>Genome expansion and lineage-specific genetic innovations in the forest pathogenic fungi Armillaria.</title>
        <authorList>
            <person name="Sipos G."/>
            <person name="Prasanna A.N."/>
            <person name="Walter M.C."/>
            <person name="O'Connor E."/>
            <person name="Balint B."/>
            <person name="Krizsan K."/>
            <person name="Kiss B."/>
            <person name="Hess J."/>
            <person name="Varga T."/>
            <person name="Slot J."/>
            <person name="Riley R."/>
            <person name="Boka B."/>
            <person name="Rigling D."/>
            <person name="Barry K."/>
            <person name="Lee J."/>
            <person name="Mihaltcheva S."/>
            <person name="LaButti K."/>
            <person name="Lipzen A."/>
            <person name="Waldron R."/>
            <person name="Moloney N.M."/>
            <person name="Sperisen C."/>
            <person name="Kredics L."/>
            <person name="Vagvoelgyi C."/>
            <person name="Patrignani A."/>
            <person name="Fitzpatrick D."/>
            <person name="Nagy I."/>
            <person name="Doyle S."/>
            <person name="Anderson J.B."/>
            <person name="Grigoriev I.V."/>
            <person name="Gueldener U."/>
            <person name="Muensterkoetter M."/>
            <person name="Nagy L.G."/>
        </authorList>
    </citation>
    <scope>NUCLEOTIDE SEQUENCE [LARGE SCALE GENOMIC DNA]</scope>
    <source>
        <strain evidence="2">28-4</strain>
    </source>
</reference>
<name>A0A2H3BII1_9AGAR</name>
<gene>
    <name evidence="1" type="ORF">ARMSODRAFT_1024426</name>
</gene>
<dbReference type="Proteomes" id="UP000218334">
    <property type="component" value="Unassembled WGS sequence"/>
</dbReference>
<proteinExistence type="predicted"/>
<organism evidence="1 2">
    <name type="scientific">Armillaria solidipes</name>
    <dbReference type="NCBI Taxonomy" id="1076256"/>
    <lineage>
        <taxon>Eukaryota</taxon>
        <taxon>Fungi</taxon>
        <taxon>Dikarya</taxon>
        <taxon>Basidiomycota</taxon>
        <taxon>Agaricomycotina</taxon>
        <taxon>Agaricomycetes</taxon>
        <taxon>Agaricomycetidae</taxon>
        <taxon>Agaricales</taxon>
        <taxon>Marasmiineae</taxon>
        <taxon>Physalacriaceae</taxon>
        <taxon>Armillaria</taxon>
    </lineage>
</organism>
<dbReference type="EMBL" id="KZ293462">
    <property type="protein sequence ID" value="PBK62866.1"/>
    <property type="molecule type" value="Genomic_DNA"/>
</dbReference>
<sequence length="110" mass="11551">MATEDSNPLTPPPNEVLLPLRLSPEGDADVRVLVLNGCMGAASVVRKWAAKESPDGGRLLLSLNKPDVEPGGRGMFLGRPLISGVECKTNQSAIEILKSREGCLDGKAGT</sequence>
<evidence type="ECO:0000313" key="2">
    <source>
        <dbReference type="Proteomes" id="UP000218334"/>
    </source>
</evidence>
<protein>
    <submittedName>
        <fullName evidence="1">Uncharacterized protein</fullName>
    </submittedName>
</protein>
<evidence type="ECO:0000313" key="1">
    <source>
        <dbReference type="EMBL" id="PBK62866.1"/>
    </source>
</evidence>
<keyword evidence="2" id="KW-1185">Reference proteome</keyword>
<accession>A0A2H3BII1</accession>